<dbReference type="InterPro" id="IPR006448">
    <property type="entry name" value="Phage_term_ssu_P27"/>
</dbReference>
<proteinExistence type="predicted"/>
<feature type="region of interest" description="Disordered" evidence="1">
    <location>
        <begin position="1"/>
        <end position="31"/>
    </location>
</feature>
<evidence type="ECO:0000313" key="2">
    <source>
        <dbReference type="EMBL" id="OYR10729.1"/>
    </source>
</evidence>
<reference evidence="2 3" key="1">
    <citation type="submission" date="2017-07" db="EMBL/GenBank/DDBJ databases">
        <title>Phylogenetic study on the rhizospheric bacterium Ochrobactrum sp. A44.</title>
        <authorList>
            <person name="Krzyzanowska D.M."/>
            <person name="Ossowicki A."/>
            <person name="Rajewska M."/>
            <person name="Maciag T."/>
            <person name="Kaczynski Z."/>
            <person name="Czerwicka M."/>
            <person name="Jafra S."/>
        </authorList>
    </citation>
    <scope>NUCLEOTIDE SEQUENCE [LARGE SCALE GENOMIC DNA]</scope>
    <source>
        <strain evidence="2 3">OgA9a</strain>
    </source>
</reference>
<gene>
    <name evidence="2" type="ORF">CEV33_2194</name>
</gene>
<dbReference type="Proteomes" id="UP000216478">
    <property type="component" value="Unassembled WGS sequence"/>
</dbReference>
<keyword evidence="3" id="KW-1185">Reference proteome</keyword>
<protein>
    <submittedName>
        <fullName evidence="2">Phage terminase, small subunit, P27 family</fullName>
    </submittedName>
</protein>
<dbReference type="AlphaFoldDB" id="A0A256F794"/>
<accession>A0A256F794</accession>
<name>A0A256F794_9HYPH</name>
<dbReference type="Pfam" id="PF05119">
    <property type="entry name" value="Terminase_4"/>
    <property type="match status" value="1"/>
</dbReference>
<comment type="caution">
    <text evidence="2">The sequence shown here is derived from an EMBL/GenBank/DDBJ whole genome shotgun (WGS) entry which is preliminary data.</text>
</comment>
<evidence type="ECO:0000313" key="3">
    <source>
        <dbReference type="Proteomes" id="UP000216478"/>
    </source>
</evidence>
<sequence>MRVHSRGVKPPLKSDADALTKAPAAPAHLSPEAKAEWKRVMPQLIERRILTRGDLSGIEAYCNAVGAARQITDHMRTLALPDLKLGGLQIRYMQTARQLAAEYGLTPTSRTRIGNSPTEDDDDDNPLLIGRNHKHD</sequence>
<dbReference type="OrthoDB" id="7843333at2"/>
<dbReference type="EMBL" id="NNRL01000163">
    <property type="protein sequence ID" value="OYR10729.1"/>
    <property type="molecule type" value="Genomic_DNA"/>
</dbReference>
<feature type="region of interest" description="Disordered" evidence="1">
    <location>
        <begin position="103"/>
        <end position="136"/>
    </location>
</feature>
<organism evidence="2 3">
    <name type="scientific">Brucella grignonensis</name>
    <dbReference type="NCBI Taxonomy" id="94627"/>
    <lineage>
        <taxon>Bacteria</taxon>
        <taxon>Pseudomonadati</taxon>
        <taxon>Pseudomonadota</taxon>
        <taxon>Alphaproteobacteria</taxon>
        <taxon>Hyphomicrobiales</taxon>
        <taxon>Brucellaceae</taxon>
        <taxon>Brucella/Ochrobactrum group</taxon>
        <taxon>Brucella</taxon>
    </lineage>
</organism>
<feature type="compositionally biased region" description="Polar residues" evidence="1">
    <location>
        <begin position="106"/>
        <end position="117"/>
    </location>
</feature>
<dbReference type="RefSeq" id="WP_094541401.1">
    <property type="nucleotide sequence ID" value="NZ_JBHEER010000001.1"/>
</dbReference>
<evidence type="ECO:0000256" key="1">
    <source>
        <dbReference type="SAM" id="MobiDB-lite"/>
    </source>
</evidence>